<organism evidence="1 3">
    <name type="scientific">Phytophthora infestans</name>
    <name type="common">Potato late blight agent</name>
    <name type="synonym">Botrytis infestans</name>
    <dbReference type="NCBI Taxonomy" id="4787"/>
    <lineage>
        <taxon>Eukaryota</taxon>
        <taxon>Sar</taxon>
        <taxon>Stramenopiles</taxon>
        <taxon>Oomycota</taxon>
        <taxon>Peronosporomycetes</taxon>
        <taxon>Peronosporales</taxon>
        <taxon>Peronosporaceae</taxon>
        <taxon>Phytophthora</taxon>
    </lineage>
</organism>
<dbReference type="AlphaFoldDB" id="A0A833T896"/>
<comment type="caution">
    <text evidence="1">The sequence shown here is derived from an EMBL/GenBank/DDBJ whole genome shotgun (WGS) entry which is preliminary data.</text>
</comment>
<dbReference type="Proteomes" id="UP000704712">
    <property type="component" value="Unassembled WGS sequence"/>
</dbReference>
<proteinExistence type="predicted"/>
<evidence type="ECO:0000313" key="3">
    <source>
        <dbReference type="Proteomes" id="UP000602510"/>
    </source>
</evidence>
<dbReference type="EMBL" id="WSZM01000192">
    <property type="protein sequence ID" value="KAF4038534.1"/>
    <property type="molecule type" value="Genomic_DNA"/>
</dbReference>
<evidence type="ECO:0000313" key="2">
    <source>
        <dbReference type="EMBL" id="KAF4134939.1"/>
    </source>
</evidence>
<dbReference type="Proteomes" id="UP000602510">
    <property type="component" value="Unassembled WGS sequence"/>
</dbReference>
<reference evidence="1" key="1">
    <citation type="submission" date="2020-04" db="EMBL/GenBank/DDBJ databases">
        <title>Hybrid Assembly of Korean Phytophthora infestans isolates.</title>
        <authorList>
            <person name="Prokchorchik M."/>
            <person name="Lee Y."/>
            <person name="Seo J."/>
            <person name="Cho J.-H."/>
            <person name="Park Y.-E."/>
            <person name="Jang D.-C."/>
            <person name="Im J.-S."/>
            <person name="Choi J.-G."/>
            <person name="Park H.-J."/>
            <person name="Lee G.-B."/>
            <person name="Lee Y.-G."/>
            <person name="Hong S.-Y."/>
            <person name="Cho K."/>
            <person name="Sohn K.H."/>
        </authorList>
    </citation>
    <scope>NUCLEOTIDE SEQUENCE</scope>
    <source>
        <strain evidence="1">KR_1_A1</strain>
        <strain evidence="2">KR_2_A2</strain>
    </source>
</reference>
<gene>
    <name evidence="1" type="ORF">GN244_ATG09314</name>
    <name evidence="2" type="ORF">GN958_ATG15873</name>
</gene>
<name>A0A833T896_PHYIN</name>
<protein>
    <submittedName>
        <fullName evidence="1">Uncharacterized protein</fullName>
    </submittedName>
</protein>
<evidence type="ECO:0000313" key="1">
    <source>
        <dbReference type="EMBL" id="KAF4038534.1"/>
    </source>
</evidence>
<dbReference type="EMBL" id="JAACNO010002239">
    <property type="protein sequence ID" value="KAF4134939.1"/>
    <property type="molecule type" value="Genomic_DNA"/>
</dbReference>
<sequence>MSAVSALLVSATLQPASSIDAPIKTNFEFTDLHSDFAQQFYVLNTAQLSDVSGDALPSSMQQ</sequence>
<keyword evidence="3" id="KW-1185">Reference proteome</keyword>
<accession>A0A833T896</accession>